<accession>A0A183H6V6</accession>
<dbReference type="GO" id="GO:0005220">
    <property type="term" value="F:inositol 1,4,5-trisphosphate-gated calcium channel activity"/>
    <property type="evidence" value="ECO:0007669"/>
    <property type="project" value="TreeGrafter"/>
</dbReference>
<dbReference type="EMBL" id="UZAJ01002084">
    <property type="protein sequence ID" value="VDO35707.1"/>
    <property type="molecule type" value="Genomic_DNA"/>
</dbReference>
<evidence type="ECO:0000259" key="1">
    <source>
        <dbReference type="Pfam" id="PF08454"/>
    </source>
</evidence>
<dbReference type="Proteomes" id="UP000267606">
    <property type="component" value="Unassembled WGS sequence"/>
</dbReference>
<organism evidence="4">
    <name type="scientific">Onchocerca flexuosa</name>
    <dbReference type="NCBI Taxonomy" id="387005"/>
    <lineage>
        <taxon>Eukaryota</taxon>
        <taxon>Metazoa</taxon>
        <taxon>Ecdysozoa</taxon>
        <taxon>Nematoda</taxon>
        <taxon>Chromadorea</taxon>
        <taxon>Rhabditida</taxon>
        <taxon>Spirurina</taxon>
        <taxon>Spiruromorpha</taxon>
        <taxon>Filarioidea</taxon>
        <taxon>Onchocercidae</taxon>
        <taxon>Onchocerca</taxon>
    </lineage>
</organism>
<dbReference type="GO" id="GO:0051209">
    <property type="term" value="P:release of sequestered calcium ion into cytosol"/>
    <property type="evidence" value="ECO:0007669"/>
    <property type="project" value="TreeGrafter"/>
</dbReference>
<dbReference type="PANTHER" id="PTHR13715:SF102">
    <property type="entry name" value="INOSITOL 1,4,5-TRISPHOSPHATE RECEPTOR"/>
    <property type="match status" value="1"/>
</dbReference>
<reference evidence="2 3" key="2">
    <citation type="submission" date="2018-11" db="EMBL/GenBank/DDBJ databases">
        <authorList>
            <consortium name="Pathogen Informatics"/>
        </authorList>
    </citation>
    <scope>NUCLEOTIDE SEQUENCE [LARGE SCALE GENOMIC DNA]</scope>
</reference>
<dbReference type="Pfam" id="PF08454">
    <property type="entry name" value="RIH_assoc"/>
    <property type="match status" value="1"/>
</dbReference>
<feature type="domain" description="RyR/IP3R Homology associated" evidence="1">
    <location>
        <begin position="245"/>
        <end position="338"/>
    </location>
</feature>
<keyword evidence="3" id="KW-1185">Reference proteome</keyword>
<dbReference type="STRING" id="387005.A0A183H6V6"/>
<dbReference type="GO" id="GO:0016529">
    <property type="term" value="C:sarcoplasmic reticulum"/>
    <property type="evidence" value="ECO:0007669"/>
    <property type="project" value="TreeGrafter"/>
</dbReference>
<evidence type="ECO:0000313" key="3">
    <source>
        <dbReference type="Proteomes" id="UP000267606"/>
    </source>
</evidence>
<name>A0A183H6V6_9BILA</name>
<dbReference type="WBParaSite" id="OFLC_0000321701-mRNA-1">
    <property type="protein sequence ID" value="OFLC_0000321701-mRNA-1"/>
    <property type="gene ID" value="OFLC_0000321701"/>
</dbReference>
<protein>
    <submittedName>
        <fullName evidence="4">RIH_assoc domain-containing protein</fullName>
    </submittedName>
</protein>
<dbReference type="PANTHER" id="PTHR13715">
    <property type="entry name" value="RYANODINE RECEPTOR AND IP3 RECEPTOR"/>
    <property type="match status" value="1"/>
</dbReference>
<evidence type="ECO:0000313" key="4">
    <source>
        <dbReference type="WBParaSite" id="OFLC_0000321701-mRNA-1"/>
    </source>
</evidence>
<dbReference type="GO" id="GO:0035091">
    <property type="term" value="F:phosphatidylinositol binding"/>
    <property type="evidence" value="ECO:0007669"/>
    <property type="project" value="TreeGrafter"/>
</dbReference>
<proteinExistence type="predicted"/>
<gene>
    <name evidence="2" type="ORF">OFLC_LOCUS3218</name>
</gene>
<dbReference type="GO" id="GO:0005509">
    <property type="term" value="F:calcium ion binding"/>
    <property type="evidence" value="ECO:0007669"/>
    <property type="project" value="TreeGrafter"/>
</dbReference>
<dbReference type="AlphaFoldDB" id="A0A183H6V6"/>
<dbReference type="InterPro" id="IPR015925">
    <property type="entry name" value="Ryanodine_IP3_receptor"/>
</dbReference>
<evidence type="ECO:0000313" key="2">
    <source>
        <dbReference type="EMBL" id="VDO35707.1"/>
    </source>
</evidence>
<reference evidence="4" key="1">
    <citation type="submission" date="2016-06" db="UniProtKB">
        <authorList>
            <consortium name="WormBaseParasite"/>
        </authorList>
    </citation>
    <scope>IDENTIFICATION</scope>
</reference>
<dbReference type="InterPro" id="IPR013662">
    <property type="entry name" value="RIH_assoc-dom"/>
</dbReference>
<dbReference type="GO" id="GO:0030667">
    <property type="term" value="C:secretory granule membrane"/>
    <property type="evidence" value="ECO:0007669"/>
    <property type="project" value="TreeGrafter"/>
</dbReference>
<dbReference type="GO" id="GO:0005789">
    <property type="term" value="C:endoplasmic reticulum membrane"/>
    <property type="evidence" value="ECO:0007669"/>
    <property type="project" value="TreeGrafter"/>
</dbReference>
<dbReference type="GO" id="GO:0070679">
    <property type="term" value="F:inositol 1,4,5 trisphosphate binding"/>
    <property type="evidence" value="ECO:0007669"/>
    <property type="project" value="TreeGrafter"/>
</dbReference>
<sequence>MQKFYTQEEFYVDKGSKLVGVLIHAEEVRIRLLKRYFGDDAVCSMKTSEQTTKLEGNEYEFGHELKPIKELPLNDVQCKLNNAGASDLIIDLIMKEPSHEIFLMTIQLSKALLYEGNYEVQMSFYNRLKEQNTSEPFFNALKTKLQVAQNRLKSDMMACSDSRQRHSVSNSVSGRCNVNSLIASVMNSPSPDDSTCTLKELKSVDINSVDLTVSLSAVPDGYFPGLFDPDVNLNFWDDKKTLLSQEVALIEPILRFLQLLCENHNLVLQNFLRCQGSRQNHNLVDETLMFLDVICGSTKGCLGVFGEIGEHNSSLITQTLVTLTEFCQGPCYENQSAASKLLLAVMESRRDADNAERVLMNMYHMDTGAKQLVQAIKVAYGMSELNEFATSKIRKDYETGCLLTKSKPKISRPDIAVQDGFITSYPS</sequence>
<dbReference type="GO" id="GO:0005886">
    <property type="term" value="C:plasma membrane"/>
    <property type="evidence" value="ECO:0007669"/>
    <property type="project" value="TreeGrafter"/>
</dbReference>